<feature type="region of interest" description="Disordered" evidence="1">
    <location>
        <begin position="240"/>
        <end position="297"/>
    </location>
</feature>
<accession>A0A9N9SMD6</accession>
<reference evidence="2" key="1">
    <citation type="submission" date="2022-01" db="EMBL/GenBank/DDBJ databases">
        <authorList>
            <person name="King R."/>
        </authorList>
    </citation>
    <scope>NUCLEOTIDE SEQUENCE</scope>
</reference>
<feature type="region of interest" description="Disordered" evidence="1">
    <location>
        <begin position="1"/>
        <end position="25"/>
    </location>
</feature>
<sequence length="297" mass="33344">TSRGSSPSASPSQSTHSGLRSPSRTSHIVNDRCLLDNIPDPNSACPTDINILDEETLRCLGGDPSENDKKETQCHAELAPRWTKILKNGLDQDMKTSLIAKYPIPSNCTRLSAPMINPEIKKLLSQSQLTKDKVQTLGQNQLGTGIVALGEAINILLVTKNRDKELLTHLCDAGQLLTDLHHSMSISRRKQIIPLLSRSASEIAQGNDIDEFLFGKDFAEQCKNEKAVEKSSTELMRNMPSVSKPVSKKPRVPFIQQGKLSLNRKAPPRYLREHQRYKGHFPQNKENQRKDYRPRRH</sequence>
<feature type="compositionally biased region" description="Low complexity" evidence="1">
    <location>
        <begin position="1"/>
        <end position="18"/>
    </location>
</feature>
<dbReference type="OrthoDB" id="6752568at2759"/>
<dbReference type="PANTHER" id="PTHR34239:SF2">
    <property type="entry name" value="TRANSPOSABLE ELEMENT P TRANSPOSASE_THAP9 CONSERVED DOMAIN-CONTAINING PROTEIN"/>
    <property type="match status" value="1"/>
</dbReference>
<proteinExistence type="predicted"/>
<name>A0A9N9SMD6_PHACE</name>
<keyword evidence="3" id="KW-1185">Reference proteome</keyword>
<evidence type="ECO:0000256" key="1">
    <source>
        <dbReference type="SAM" id="MobiDB-lite"/>
    </source>
</evidence>
<evidence type="ECO:0000313" key="2">
    <source>
        <dbReference type="EMBL" id="CAG9822481.1"/>
    </source>
</evidence>
<feature type="non-terminal residue" evidence="2">
    <location>
        <position position="1"/>
    </location>
</feature>
<dbReference type="AlphaFoldDB" id="A0A9N9SMD6"/>
<protein>
    <submittedName>
        <fullName evidence="2">Uncharacterized protein</fullName>
    </submittedName>
</protein>
<evidence type="ECO:0000313" key="3">
    <source>
        <dbReference type="Proteomes" id="UP001153737"/>
    </source>
</evidence>
<dbReference type="PANTHER" id="PTHR34239">
    <property type="entry name" value="APPLE DOMAIN-CONTAINING PROTEIN"/>
    <property type="match status" value="1"/>
</dbReference>
<reference evidence="2" key="2">
    <citation type="submission" date="2022-10" db="EMBL/GenBank/DDBJ databases">
        <authorList>
            <consortium name="ENA_rothamsted_submissions"/>
            <consortium name="culmorum"/>
            <person name="King R."/>
        </authorList>
    </citation>
    <scope>NUCLEOTIDE SEQUENCE</scope>
</reference>
<dbReference type="EMBL" id="OU896712">
    <property type="protein sequence ID" value="CAG9822481.1"/>
    <property type="molecule type" value="Genomic_DNA"/>
</dbReference>
<organism evidence="2 3">
    <name type="scientific">Phaedon cochleariae</name>
    <name type="common">Mustard beetle</name>
    <dbReference type="NCBI Taxonomy" id="80249"/>
    <lineage>
        <taxon>Eukaryota</taxon>
        <taxon>Metazoa</taxon>
        <taxon>Ecdysozoa</taxon>
        <taxon>Arthropoda</taxon>
        <taxon>Hexapoda</taxon>
        <taxon>Insecta</taxon>
        <taxon>Pterygota</taxon>
        <taxon>Neoptera</taxon>
        <taxon>Endopterygota</taxon>
        <taxon>Coleoptera</taxon>
        <taxon>Polyphaga</taxon>
        <taxon>Cucujiformia</taxon>
        <taxon>Chrysomeloidea</taxon>
        <taxon>Chrysomelidae</taxon>
        <taxon>Chrysomelinae</taxon>
        <taxon>Chrysomelini</taxon>
        <taxon>Phaedon</taxon>
    </lineage>
</organism>
<gene>
    <name evidence="2" type="ORF">PHAECO_LOCUS10556</name>
</gene>
<dbReference type="Proteomes" id="UP001153737">
    <property type="component" value="Chromosome 6"/>
</dbReference>